<dbReference type="PANTHER" id="PTHR36251:SF2">
    <property type="entry name" value="GIFSY-2 PROPHAGE HOST SPECIFICITY PROTEIN J, PHAGE LAMBDA"/>
    <property type="match status" value="1"/>
</dbReference>
<organism evidence="4 5">
    <name type="scientific">Rhodovarius crocodyli</name>
    <dbReference type="NCBI Taxonomy" id="1979269"/>
    <lineage>
        <taxon>Bacteria</taxon>
        <taxon>Pseudomonadati</taxon>
        <taxon>Pseudomonadota</taxon>
        <taxon>Alphaproteobacteria</taxon>
        <taxon>Acetobacterales</taxon>
        <taxon>Roseomonadaceae</taxon>
        <taxon>Rhodovarius</taxon>
    </lineage>
</organism>
<feature type="domain" description="Tip attachment protein J HDII-ins2" evidence="3">
    <location>
        <begin position="115"/>
        <end position="228"/>
    </location>
</feature>
<reference evidence="4 5" key="1">
    <citation type="submission" date="2019-01" db="EMBL/GenBank/DDBJ databases">
        <authorList>
            <person name="Chen W.-M."/>
        </authorList>
    </citation>
    <scope>NUCLEOTIDE SEQUENCE [LARGE SCALE GENOMIC DNA]</scope>
    <source>
        <strain evidence="4 5">CCP-6</strain>
    </source>
</reference>
<dbReference type="EMBL" id="SACL01000004">
    <property type="protein sequence ID" value="RVT96255.1"/>
    <property type="molecule type" value="Genomic_DNA"/>
</dbReference>
<dbReference type="InterPro" id="IPR013783">
    <property type="entry name" value="Ig-like_fold"/>
</dbReference>
<gene>
    <name evidence="4" type="ORF">EOD42_14175</name>
</gene>
<protein>
    <submittedName>
        <fullName evidence="4">Host specificity protein J</fullName>
    </submittedName>
</protein>
<dbReference type="Proteomes" id="UP000282957">
    <property type="component" value="Unassembled WGS sequence"/>
</dbReference>
<feature type="region of interest" description="Disordered" evidence="1">
    <location>
        <begin position="1"/>
        <end position="27"/>
    </location>
</feature>
<accession>A0A437MF57</accession>
<name>A0A437MF57_9PROT</name>
<proteinExistence type="predicted"/>
<feature type="compositionally biased region" description="Gly residues" evidence="1">
    <location>
        <begin position="13"/>
        <end position="24"/>
    </location>
</feature>
<dbReference type="PANTHER" id="PTHR36251">
    <property type="entry name" value="FELS-1 PROPHAGE HOST SPECIFICITY PROTEIN-RELATED"/>
    <property type="match status" value="1"/>
</dbReference>
<feature type="domain" description="Tip attachment protein J" evidence="2">
    <location>
        <begin position="367"/>
        <end position="513"/>
    </location>
</feature>
<dbReference type="Pfam" id="PF24801">
    <property type="entry name" value="FNIII-A_GpJ"/>
    <property type="match status" value="1"/>
</dbReference>
<dbReference type="InterPro" id="IPR053171">
    <property type="entry name" value="Viral_Tip_Attach_Protein"/>
</dbReference>
<evidence type="ECO:0000259" key="2">
    <source>
        <dbReference type="Pfam" id="PF13550"/>
    </source>
</evidence>
<comment type="caution">
    <text evidence="4">The sequence shown here is derived from an EMBL/GenBank/DDBJ whole genome shotgun (WGS) entry which is preliminary data.</text>
</comment>
<dbReference type="InterPro" id="IPR032876">
    <property type="entry name" value="J_dom"/>
</dbReference>
<keyword evidence="5" id="KW-1185">Reference proteome</keyword>
<evidence type="ECO:0000259" key="3">
    <source>
        <dbReference type="Pfam" id="PF24801"/>
    </source>
</evidence>
<dbReference type="InterPro" id="IPR055385">
    <property type="entry name" value="GpJ_HDII-ins2"/>
</dbReference>
<dbReference type="Gene3D" id="2.60.120.260">
    <property type="entry name" value="Galactose-binding domain-like"/>
    <property type="match status" value="1"/>
</dbReference>
<dbReference type="Pfam" id="PF13550">
    <property type="entry name" value="Phage-tail_3"/>
    <property type="match status" value="1"/>
</dbReference>
<sequence>MPDGFSSHSPIHGAGGLGGGGSSGGREAENTLRARNILRVLYLISEGPIAGWQTDEARKSIFLTENQTPIIAADGSTNFEMVDVQWRLGDAGASYIEGFPSAEDTFAGPGRVTADNTPQIRTVDLTSRDRLKVGIQLPAMYHQDDKGNVDPTSVSLRIEWRPSSGGPWQSLQSDTISGKCVSPYSKVYSWAKPYNGIIDIRVVRETPDPADTKTGNLIDWVSYSAVLDQKMLYPGCAYVALAFDAEKFNGQIPQVTFAPLGLYCDVPTNYDAETRTYSGLWNGTFKQAWTRNPAWIFWTLATNPRWGAGRALAAGLVNPTAAYQAAASLVDRWTLYSIAQYCDETVPDGFGGMEPRYQTDLWINSDDEAYRVLQSIASSFRAMIYWGGGKIVPVADRPSEPKKLVTRSNIIGDFLYEGASQRSQHSLVRVRWRDPVTGYREAVELVDDPELMRAVGYRPIDYEAVGCTSRSQARRMGRWILFTEKYEDRMVRWTASRDHANVVPGDIVLIQDSKLAGLQLSGRLACTPTSNSQLQLDRSVTFEAGKTYSFAVVLPSGDLSALTPLTNGPGTTDLVLLQTPLGQVPIAEAVWVITASDLAPVHYRVLHVKEDAEEGTYEISAARHYPGKYDMIEQGLALEDTPFSIERDPYRAVPVPTNLQVEEYVGGQANTALLRVIFSWTSVQDTWVTGYEAEAIREGALQAAQLVAGATVEFADLQPGNYTFRVRSLGRQGATSAWAYIDAVNVDGRADPPAPPTGLTAEGGIRANVIRWNSAASRHLRGTQVWASSNATFSAGGQVGEAPFGSFIHSGLLPNQTWFYWIRSVDTFGQTSGWVGPVQATTSLLVAADLTQGIIDTAAFAAGIAPVMLIDDLTASAANDTVAFNKADGQLYRRNGGTWVNSVPAVAITGSLSSDQIEGLDAAKLAGEIGETQISDGAISTPKLAAGAVTAANLAAGSVTTSALAVGSSNVIWNSCSTLTIDGWSVYGESGLVAALTSPAKLSWPAYDLAGHGAAGTYISGAPNGPKLFVQWDQEMAVAADQRVQVSALVITHRSEGASLEVMWLDISGNLLASSVTSVLANTTFEGRSLANWQRIGGIFTAPSGATGARLRLRLHTDGGTDPYLFWTQAMLAPAPANATELGTWTPGGVTAISGGQILAATIQAAALAAGSVTTDKLAANSIVAGKIAAGAISATEIAANAINATHLAATTLITATAQIGDLTVSTLKVVGEGVTSNSYTEQTPSVSVSRGTPYNHTQIADLWVDVAADGRVLIFASAGAAFIADSGGGGGDGGGGSE</sequence>
<evidence type="ECO:0000256" key="1">
    <source>
        <dbReference type="SAM" id="MobiDB-lite"/>
    </source>
</evidence>
<evidence type="ECO:0000313" key="5">
    <source>
        <dbReference type="Proteomes" id="UP000282957"/>
    </source>
</evidence>
<dbReference type="OrthoDB" id="7357280at2"/>
<dbReference type="Gene3D" id="2.60.40.10">
    <property type="entry name" value="Immunoglobulins"/>
    <property type="match status" value="2"/>
</dbReference>
<evidence type="ECO:0000313" key="4">
    <source>
        <dbReference type="EMBL" id="RVT96255.1"/>
    </source>
</evidence>
<dbReference type="RefSeq" id="WP_127788188.1">
    <property type="nucleotide sequence ID" value="NZ_SACL01000004.1"/>
</dbReference>